<dbReference type="AlphaFoldDB" id="A0A3R7LXS1"/>
<evidence type="ECO:0000313" key="15">
    <source>
        <dbReference type="Proteomes" id="UP000283509"/>
    </source>
</evidence>
<dbReference type="GO" id="GO:0005615">
    <property type="term" value="C:extracellular space"/>
    <property type="evidence" value="ECO:0007669"/>
    <property type="project" value="TreeGrafter"/>
</dbReference>
<comment type="similarity">
    <text evidence="2 10">Belongs to the peptidase M14 family.</text>
</comment>
<evidence type="ECO:0000256" key="11">
    <source>
        <dbReference type="SAM" id="MobiDB-lite"/>
    </source>
</evidence>
<evidence type="ECO:0000256" key="4">
    <source>
        <dbReference type="ARBA" id="ARBA00022670"/>
    </source>
</evidence>
<dbReference type="PANTHER" id="PTHR11705">
    <property type="entry name" value="PROTEASE FAMILY M14 CARBOXYPEPTIDASE A,B"/>
    <property type="match status" value="1"/>
</dbReference>
<organism evidence="14 15">
    <name type="scientific">Penaeus vannamei</name>
    <name type="common">Whiteleg shrimp</name>
    <name type="synonym">Litopenaeus vannamei</name>
    <dbReference type="NCBI Taxonomy" id="6689"/>
    <lineage>
        <taxon>Eukaryota</taxon>
        <taxon>Metazoa</taxon>
        <taxon>Ecdysozoa</taxon>
        <taxon>Arthropoda</taxon>
        <taxon>Crustacea</taxon>
        <taxon>Multicrustacea</taxon>
        <taxon>Malacostraca</taxon>
        <taxon>Eumalacostraca</taxon>
        <taxon>Eucarida</taxon>
        <taxon>Decapoda</taxon>
        <taxon>Dendrobranchiata</taxon>
        <taxon>Penaeoidea</taxon>
        <taxon>Penaeidae</taxon>
        <taxon>Penaeus</taxon>
    </lineage>
</organism>
<evidence type="ECO:0000256" key="7">
    <source>
        <dbReference type="ARBA" id="ARBA00022801"/>
    </source>
</evidence>
<feature type="domain" description="Peptidase M14" evidence="13">
    <location>
        <begin position="222"/>
        <end position="541"/>
    </location>
</feature>
<dbReference type="PRINTS" id="PR00765">
    <property type="entry name" value="CRBOXYPTASEA"/>
</dbReference>
<dbReference type="PROSITE" id="PS00132">
    <property type="entry name" value="CARBOXYPEPT_ZN_1"/>
    <property type="match status" value="1"/>
</dbReference>
<evidence type="ECO:0000256" key="3">
    <source>
        <dbReference type="ARBA" id="ARBA00022645"/>
    </source>
</evidence>
<dbReference type="GO" id="GO:0008270">
    <property type="term" value="F:zinc ion binding"/>
    <property type="evidence" value="ECO:0007669"/>
    <property type="project" value="InterPro"/>
</dbReference>
<keyword evidence="4" id="KW-0645">Protease</keyword>
<dbReference type="GO" id="GO:0004181">
    <property type="term" value="F:metallocarboxypeptidase activity"/>
    <property type="evidence" value="ECO:0007669"/>
    <property type="project" value="InterPro"/>
</dbReference>
<dbReference type="FunFam" id="3.40.630.10:FF:000084">
    <property type="entry name" value="Carboxypeptidase B2"/>
    <property type="match status" value="1"/>
</dbReference>
<dbReference type="InterPro" id="IPR000834">
    <property type="entry name" value="Peptidase_M14"/>
</dbReference>
<evidence type="ECO:0000256" key="1">
    <source>
        <dbReference type="ARBA" id="ARBA00001947"/>
    </source>
</evidence>
<evidence type="ECO:0000313" key="14">
    <source>
        <dbReference type="EMBL" id="ROT62030.1"/>
    </source>
</evidence>
<evidence type="ECO:0000256" key="6">
    <source>
        <dbReference type="ARBA" id="ARBA00022729"/>
    </source>
</evidence>
<reference evidence="14 15" key="2">
    <citation type="submission" date="2019-01" db="EMBL/GenBank/DDBJ databases">
        <title>The decoding of complex shrimp genome reveals the adaptation for benthos swimmer, frequently molting mechanism and breeding impact on genome.</title>
        <authorList>
            <person name="Sun Y."/>
            <person name="Gao Y."/>
            <person name="Yu Y."/>
        </authorList>
    </citation>
    <scope>NUCLEOTIDE SEQUENCE [LARGE SCALE GENOMIC DNA]</scope>
    <source>
        <tissue evidence="14">Muscle</tissue>
    </source>
</reference>
<feature type="compositionally biased region" description="Basic residues" evidence="11">
    <location>
        <begin position="604"/>
        <end position="614"/>
    </location>
</feature>
<evidence type="ECO:0000256" key="9">
    <source>
        <dbReference type="ARBA" id="ARBA00023049"/>
    </source>
</evidence>
<evidence type="ECO:0000256" key="12">
    <source>
        <dbReference type="SAM" id="SignalP"/>
    </source>
</evidence>
<dbReference type="Pfam" id="PF00246">
    <property type="entry name" value="Peptidase_M14"/>
    <property type="match status" value="1"/>
</dbReference>
<feature type="signal peptide" evidence="12">
    <location>
        <begin position="1"/>
        <end position="24"/>
    </location>
</feature>
<dbReference type="Gene3D" id="3.40.630.10">
    <property type="entry name" value="Zn peptidases"/>
    <property type="match status" value="1"/>
</dbReference>
<evidence type="ECO:0000256" key="2">
    <source>
        <dbReference type="ARBA" id="ARBA00005988"/>
    </source>
</evidence>
<protein>
    <submittedName>
        <fullName evidence="14">Molting fluid carboxypeptidase A</fullName>
    </submittedName>
</protein>
<comment type="caution">
    <text evidence="14">The sequence shown here is derived from an EMBL/GenBank/DDBJ whole genome shotgun (WGS) entry which is preliminary data.</text>
</comment>
<feature type="region of interest" description="Disordered" evidence="11">
    <location>
        <begin position="30"/>
        <end position="78"/>
    </location>
</feature>
<keyword evidence="5" id="KW-0479">Metal-binding</keyword>
<evidence type="ECO:0000256" key="10">
    <source>
        <dbReference type="PROSITE-ProRule" id="PRU01379"/>
    </source>
</evidence>
<dbReference type="PROSITE" id="PS52035">
    <property type="entry name" value="PEPTIDASE_M14"/>
    <property type="match status" value="1"/>
</dbReference>
<keyword evidence="6 12" id="KW-0732">Signal</keyword>
<evidence type="ECO:0000259" key="13">
    <source>
        <dbReference type="PROSITE" id="PS52035"/>
    </source>
</evidence>
<dbReference type="OrthoDB" id="3626597at2759"/>
<keyword evidence="9" id="KW-0482">Metalloprotease</keyword>
<comment type="cofactor">
    <cofactor evidence="1">
        <name>Zn(2+)</name>
        <dbReference type="ChEBI" id="CHEBI:29105"/>
    </cofactor>
</comment>
<dbReference type="Proteomes" id="UP000283509">
    <property type="component" value="Unassembled WGS sequence"/>
</dbReference>
<feature type="chain" id="PRO_5018647489" evidence="12">
    <location>
        <begin position="25"/>
        <end position="614"/>
    </location>
</feature>
<accession>A0A3R7LXS1</accession>
<feature type="region of interest" description="Disordered" evidence="11">
    <location>
        <begin position="593"/>
        <end position="614"/>
    </location>
</feature>
<keyword evidence="7" id="KW-0378">Hydrolase</keyword>
<keyword evidence="8" id="KW-0862">Zinc</keyword>
<feature type="compositionally biased region" description="Polar residues" evidence="11">
    <location>
        <begin position="46"/>
        <end position="59"/>
    </location>
</feature>
<sequence>MSLKRLTLIWMLVILLAVVPSKQASVRERFPKGASGSAPRQAEGKTANQNPQFGNSVQNPAIRDADRGNSSFSRGVPDAALSPEVEDFKNYSGWRILRVYPPDAVALDDLVAMLLDMSQLVVLGIFKEKMVVEVALPGNATLDEAMPESRFSFCGFDGQRKGGSLLRGKGEMCGSDASGKDIGNSTSGSDVGKEVVGWETLKTIEDDYATKLDGTEPFAWDNFYRYESIVTFIKELALQYSGVEYIEIGRSVEGRSLYALLFAKKAKSLKKKYLRNIKKERRRNKTGRKPFPKLKNSTGRNKKPVVLMEGAAHAREWISPAVATYLAQQLADSGKTFLKRVTVILVPVLNPDGYEYSHTTDRLWRKNRRPNSGSGCTGVDLNRNFDMAFGNPSGSSDDPCSPIYHGAEAFSEPETSALRDLAGAFSKDVNIYISLHSYGKLIMYPWSYIYGSAPNRKQLKDVARKMSRHFKNNGYKGFLHGQSSSLLYKASGVSDDYMYSVGVDYSYTIELQGLDFIMKPKHIVPVSEAMWNTLVCSIGDISNTKAVKRFCGKRLVKTTLGDGATASGWFRRRVSLRRAEQIIRCKNLAKKRGISSDSDDSCKYRKGKRTHNKR</sequence>
<evidence type="ECO:0000256" key="8">
    <source>
        <dbReference type="ARBA" id="ARBA00022833"/>
    </source>
</evidence>
<dbReference type="PANTHER" id="PTHR11705:SF91">
    <property type="entry name" value="FI01817P-RELATED"/>
    <property type="match status" value="1"/>
</dbReference>
<dbReference type="SUPFAM" id="SSF53187">
    <property type="entry name" value="Zn-dependent exopeptidases"/>
    <property type="match status" value="1"/>
</dbReference>
<reference evidence="14 15" key="1">
    <citation type="submission" date="2018-04" db="EMBL/GenBank/DDBJ databases">
        <authorList>
            <person name="Zhang X."/>
            <person name="Yuan J."/>
            <person name="Li F."/>
            <person name="Xiang J."/>
        </authorList>
    </citation>
    <scope>NUCLEOTIDE SEQUENCE [LARGE SCALE GENOMIC DNA]</scope>
    <source>
        <tissue evidence="14">Muscle</tissue>
    </source>
</reference>
<dbReference type="EMBL" id="QCYY01003863">
    <property type="protein sequence ID" value="ROT62030.1"/>
    <property type="molecule type" value="Genomic_DNA"/>
</dbReference>
<keyword evidence="3 14" id="KW-0121">Carboxypeptidase</keyword>
<dbReference type="GO" id="GO:0006508">
    <property type="term" value="P:proteolysis"/>
    <property type="evidence" value="ECO:0007669"/>
    <property type="project" value="UniProtKB-KW"/>
</dbReference>
<dbReference type="InterPro" id="IPR057246">
    <property type="entry name" value="CARBOXYPEPT_ZN_1"/>
</dbReference>
<name>A0A3R7LXS1_PENVA</name>
<evidence type="ECO:0000256" key="5">
    <source>
        <dbReference type="ARBA" id="ARBA00022723"/>
    </source>
</evidence>
<feature type="active site" description="Proton donor/acceptor" evidence="10">
    <location>
        <position position="510"/>
    </location>
</feature>
<keyword evidence="15" id="KW-1185">Reference proteome</keyword>
<gene>
    <name evidence="14" type="ORF">C7M84_020155</name>
</gene>
<proteinExistence type="inferred from homology"/>
<dbReference type="SMART" id="SM00631">
    <property type="entry name" value="Zn_pept"/>
    <property type="match status" value="1"/>
</dbReference>